<accession>A0A5C3NZD7</accession>
<keyword evidence="2" id="KW-1185">Reference proteome</keyword>
<dbReference type="AlphaFoldDB" id="A0A5C3NZD7"/>
<dbReference type="Proteomes" id="UP000308197">
    <property type="component" value="Unassembled WGS sequence"/>
</dbReference>
<reference evidence="1 2" key="1">
    <citation type="journal article" date="2019" name="Nat. Ecol. Evol.">
        <title>Megaphylogeny resolves global patterns of mushroom evolution.</title>
        <authorList>
            <person name="Varga T."/>
            <person name="Krizsan K."/>
            <person name="Foldi C."/>
            <person name="Dima B."/>
            <person name="Sanchez-Garcia M."/>
            <person name="Sanchez-Ramirez S."/>
            <person name="Szollosi G.J."/>
            <person name="Szarkandi J.G."/>
            <person name="Papp V."/>
            <person name="Albert L."/>
            <person name="Andreopoulos W."/>
            <person name="Angelini C."/>
            <person name="Antonin V."/>
            <person name="Barry K.W."/>
            <person name="Bougher N.L."/>
            <person name="Buchanan P."/>
            <person name="Buyck B."/>
            <person name="Bense V."/>
            <person name="Catcheside P."/>
            <person name="Chovatia M."/>
            <person name="Cooper J."/>
            <person name="Damon W."/>
            <person name="Desjardin D."/>
            <person name="Finy P."/>
            <person name="Geml J."/>
            <person name="Haridas S."/>
            <person name="Hughes K."/>
            <person name="Justo A."/>
            <person name="Karasinski D."/>
            <person name="Kautmanova I."/>
            <person name="Kiss B."/>
            <person name="Kocsube S."/>
            <person name="Kotiranta H."/>
            <person name="LaButti K.M."/>
            <person name="Lechner B.E."/>
            <person name="Liimatainen K."/>
            <person name="Lipzen A."/>
            <person name="Lukacs Z."/>
            <person name="Mihaltcheva S."/>
            <person name="Morgado L.N."/>
            <person name="Niskanen T."/>
            <person name="Noordeloos M.E."/>
            <person name="Ohm R.A."/>
            <person name="Ortiz-Santana B."/>
            <person name="Ovrebo C."/>
            <person name="Racz N."/>
            <person name="Riley R."/>
            <person name="Savchenko A."/>
            <person name="Shiryaev A."/>
            <person name="Soop K."/>
            <person name="Spirin V."/>
            <person name="Szebenyi C."/>
            <person name="Tomsovsky M."/>
            <person name="Tulloss R.E."/>
            <person name="Uehling J."/>
            <person name="Grigoriev I.V."/>
            <person name="Vagvolgyi C."/>
            <person name="Papp T."/>
            <person name="Martin F.M."/>
            <person name="Miettinen O."/>
            <person name="Hibbett D.S."/>
            <person name="Nagy L.G."/>
        </authorList>
    </citation>
    <scope>NUCLEOTIDE SEQUENCE [LARGE SCALE GENOMIC DNA]</scope>
    <source>
        <strain evidence="1 2">HHB13444</strain>
    </source>
</reference>
<sequence length="261" mass="29344">MSSNEITSTTAATDADPGMDRIVMTVYNPPLNSLPPPLNSLPMERVTLSSKVDHDLPRPAEVREAHQYFEIAALNLKDKIALLAGGEARVEFLKNFVMFIGGAPLRTYVLHIVGKTSGDKAEFILPGSPAVLYLLPVRDFMNWVRAFECGEFGVTDAITPAQRELLVDFARIWEGFAREPYVSGGWYQFIALLRTLATDTWSMNTEYDDGGFSQLSLLSEWARRYYPDWFRTLEDMEDVDPEMPELVEVYGSDSENDVDVA</sequence>
<dbReference type="EMBL" id="ML212303">
    <property type="protein sequence ID" value="TFK78833.1"/>
    <property type="molecule type" value="Genomic_DNA"/>
</dbReference>
<evidence type="ECO:0000313" key="2">
    <source>
        <dbReference type="Proteomes" id="UP000308197"/>
    </source>
</evidence>
<proteinExistence type="predicted"/>
<protein>
    <submittedName>
        <fullName evidence="1">Uncharacterized protein</fullName>
    </submittedName>
</protein>
<evidence type="ECO:0000313" key="1">
    <source>
        <dbReference type="EMBL" id="TFK78833.1"/>
    </source>
</evidence>
<dbReference type="InParanoid" id="A0A5C3NZD7"/>
<organism evidence="1 2">
    <name type="scientific">Polyporus arcularius HHB13444</name>
    <dbReference type="NCBI Taxonomy" id="1314778"/>
    <lineage>
        <taxon>Eukaryota</taxon>
        <taxon>Fungi</taxon>
        <taxon>Dikarya</taxon>
        <taxon>Basidiomycota</taxon>
        <taxon>Agaricomycotina</taxon>
        <taxon>Agaricomycetes</taxon>
        <taxon>Polyporales</taxon>
        <taxon>Polyporaceae</taxon>
        <taxon>Polyporus</taxon>
    </lineage>
</organism>
<name>A0A5C3NZD7_9APHY</name>
<gene>
    <name evidence="1" type="ORF">K466DRAFT_606627</name>
</gene>